<evidence type="ECO:0000313" key="2">
    <source>
        <dbReference type="EMBL" id="RRT79670.1"/>
    </source>
</evidence>
<feature type="compositionally biased region" description="Basic and acidic residues" evidence="1">
    <location>
        <begin position="37"/>
        <end position="46"/>
    </location>
</feature>
<feature type="compositionally biased region" description="Basic residues" evidence="1">
    <location>
        <begin position="47"/>
        <end position="56"/>
    </location>
</feature>
<protein>
    <submittedName>
        <fullName evidence="2">Uncharacterized protein</fullName>
    </submittedName>
</protein>
<gene>
    <name evidence="2" type="ORF">B296_00025008</name>
</gene>
<accession>A0A427ATV8</accession>
<organism evidence="2 3">
    <name type="scientific">Ensete ventricosum</name>
    <name type="common">Abyssinian banana</name>
    <name type="synonym">Musa ensete</name>
    <dbReference type="NCBI Taxonomy" id="4639"/>
    <lineage>
        <taxon>Eukaryota</taxon>
        <taxon>Viridiplantae</taxon>
        <taxon>Streptophyta</taxon>
        <taxon>Embryophyta</taxon>
        <taxon>Tracheophyta</taxon>
        <taxon>Spermatophyta</taxon>
        <taxon>Magnoliopsida</taxon>
        <taxon>Liliopsida</taxon>
        <taxon>Zingiberales</taxon>
        <taxon>Musaceae</taxon>
        <taxon>Ensete</taxon>
    </lineage>
</organism>
<dbReference type="AlphaFoldDB" id="A0A427ATV8"/>
<reference evidence="2 3" key="1">
    <citation type="journal article" date="2014" name="Agronomy (Basel)">
        <title>A Draft Genome Sequence for Ensete ventricosum, the Drought-Tolerant Tree Against Hunger.</title>
        <authorList>
            <person name="Harrison J."/>
            <person name="Moore K.A."/>
            <person name="Paszkiewicz K."/>
            <person name="Jones T."/>
            <person name="Grant M."/>
            <person name="Ambacheew D."/>
            <person name="Muzemil S."/>
            <person name="Studholme D.J."/>
        </authorList>
    </citation>
    <scope>NUCLEOTIDE SEQUENCE [LARGE SCALE GENOMIC DNA]</scope>
</reference>
<proteinExistence type="predicted"/>
<comment type="caution">
    <text evidence="2">The sequence shown here is derived from an EMBL/GenBank/DDBJ whole genome shotgun (WGS) entry which is preliminary data.</text>
</comment>
<feature type="region of interest" description="Disordered" evidence="1">
    <location>
        <begin position="24"/>
        <end position="67"/>
    </location>
</feature>
<evidence type="ECO:0000256" key="1">
    <source>
        <dbReference type="SAM" id="MobiDB-lite"/>
    </source>
</evidence>
<name>A0A427ATV8_ENSVE</name>
<evidence type="ECO:0000313" key="3">
    <source>
        <dbReference type="Proteomes" id="UP000287651"/>
    </source>
</evidence>
<dbReference type="Proteomes" id="UP000287651">
    <property type="component" value="Unassembled WGS sequence"/>
</dbReference>
<sequence length="110" mass="12231">MALWGISIAPGGASLRRRAHILKKGNGCPSASRKPNPKKENTERVRIGRRKKKKTRNGASGGDPEPVADAPSATLLLLFLQFFIFFTAPFAEKARNQKTGFCYVLCEWRE</sequence>
<dbReference type="EMBL" id="AMZH03001338">
    <property type="protein sequence ID" value="RRT79670.1"/>
    <property type="molecule type" value="Genomic_DNA"/>
</dbReference>